<protein>
    <submittedName>
        <fullName evidence="1">Uncharacterized protein</fullName>
    </submittedName>
</protein>
<name>A0A814EQN7_ADIRI</name>
<comment type="caution">
    <text evidence="1">The sequence shown here is derived from an EMBL/GenBank/DDBJ whole genome shotgun (WGS) entry which is preliminary data.</text>
</comment>
<evidence type="ECO:0000313" key="1">
    <source>
        <dbReference type="EMBL" id="CAF0972660.1"/>
    </source>
</evidence>
<evidence type="ECO:0000313" key="2">
    <source>
        <dbReference type="Proteomes" id="UP000663828"/>
    </source>
</evidence>
<sequence>MANALSYYNSPNTYDPKNKPNNAHAIWIVLRMDIQISHYAFNRRLLMLILIVRGSATGYTGSATGYTGSPNGHPDKSVRIQSTTVDPHRSRFCNWIYRFCNWIYRFSEWTSR</sequence>
<reference evidence="1" key="1">
    <citation type="submission" date="2021-02" db="EMBL/GenBank/DDBJ databases">
        <authorList>
            <person name="Nowell W R."/>
        </authorList>
    </citation>
    <scope>NUCLEOTIDE SEQUENCE</scope>
</reference>
<proteinExistence type="predicted"/>
<keyword evidence="2" id="KW-1185">Reference proteome</keyword>
<dbReference type="Proteomes" id="UP000663828">
    <property type="component" value="Unassembled WGS sequence"/>
</dbReference>
<organism evidence="1 2">
    <name type="scientific">Adineta ricciae</name>
    <name type="common">Rotifer</name>
    <dbReference type="NCBI Taxonomy" id="249248"/>
    <lineage>
        <taxon>Eukaryota</taxon>
        <taxon>Metazoa</taxon>
        <taxon>Spiralia</taxon>
        <taxon>Gnathifera</taxon>
        <taxon>Rotifera</taxon>
        <taxon>Eurotatoria</taxon>
        <taxon>Bdelloidea</taxon>
        <taxon>Adinetida</taxon>
        <taxon>Adinetidae</taxon>
        <taxon>Adineta</taxon>
    </lineage>
</organism>
<gene>
    <name evidence="1" type="ORF">XAT740_LOCUS11749</name>
</gene>
<dbReference type="EMBL" id="CAJNOR010000651">
    <property type="protein sequence ID" value="CAF0972660.1"/>
    <property type="molecule type" value="Genomic_DNA"/>
</dbReference>
<accession>A0A814EQN7</accession>
<dbReference type="AlphaFoldDB" id="A0A814EQN7"/>